<comment type="similarity">
    <text evidence="1">Belongs to the UPF0065 (bug) family.</text>
</comment>
<dbReference type="InterPro" id="IPR042100">
    <property type="entry name" value="Bug_dom1"/>
</dbReference>
<dbReference type="Proteomes" id="UP001589891">
    <property type="component" value="Unassembled WGS sequence"/>
</dbReference>
<evidence type="ECO:0000313" key="3">
    <source>
        <dbReference type="Proteomes" id="UP001589891"/>
    </source>
</evidence>
<proteinExistence type="inferred from homology"/>
<protein>
    <submittedName>
        <fullName evidence="2">Tripartite tricarboxylate transporter substrate-binding protein</fullName>
    </submittedName>
</protein>
<evidence type="ECO:0000256" key="1">
    <source>
        <dbReference type="ARBA" id="ARBA00006987"/>
    </source>
</evidence>
<reference evidence="2 3" key="1">
    <citation type="submission" date="2024-09" db="EMBL/GenBank/DDBJ databases">
        <authorList>
            <person name="Sun Q."/>
            <person name="Mori K."/>
        </authorList>
    </citation>
    <scope>NUCLEOTIDE SEQUENCE [LARGE SCALE GENOMIC DNA]</scope>
    <source>
        <strain evidence="2 3">NCAIM B.01794</strain>
    </source>
</reference>
<dbReference type="Pfam" id="PF03401">
    <property type="entry name" value="TctC"/>
    <property type="match status" value="1"/>
</dbReference>
<gene>
    <name evidence="2" type="ORF">ACFFGX_10630</name>
</gene>
<dbReference type="RefSeq" id="WP_376945548.1">
    <property type="nucleotide sequence ID" value="NZ_CP171449.1"/>
</dbReference>
<dbReference type="EMBL" id="JBHLSS010000064">
    <property type="protein sequence ID" value="MFC0709997.1"/>
    <property type="molecule type" value="Genomic_DNA"/>
</dbReference>
<name>A0ABV6SKD3_AZOPA</name>
<keyword evidence="3" id="KW-1185">Reference proteome</keyword>
<comment type="caution">
    <text evidence="2">The sequence shown here is derived from an EMBL/GenBank/DDBJ whole genome shotgun (WGS) entry which is preliminary data.</text>
</comment>
<sequence>MPWPAGGLTDTFGRVIANELATLLGQPVVVENRTGATGAIGVRYVARSEPDGYTLLAPNTSSLIGNA</sequence>
<accession>A0ABV6SKD3</accession>
<dbReference type="PANTHER" id="PTHR42928">
    <property type="entry name" value="TRICARBOXYLATE-BINDING PROTEIN"/>
    <property type="match status" value="1"/>
</dbReference>
<organism evidence="2 3">
    <name type="scientific">Azorhizophilus paspali</name>
    <name type="common">Azotobacter paspali</name>
    <dbReference type="NCBI Taxonomy" id="69963"/>
    <lineage>
        <taxon>Bacteria</taxon>
        <taxon>Pseudomonadati</taxon>
        <taxon>Pseudomonadota</taxon>
        <taxon>Gammaproteobacteria</taxon>
        <taxon>Pseudomonadales</taxon>
        <taxon>Pseudomonadaceae</taxon>
        <taxon>Azorhizophilus</taxon>
    </lineage>
</organism>
<dbReference type="InterPro" id="IPR005064">
    <property type="entry name" value="BUG"/>
</dbReference>
<dbReference type="PANTHER" id="PTHR42928:SF5">
    <property type="entry name" value="BLR1237 PROTEIN"/>
    <property type="match status" value="1"/>
</dbReference>
<evidence type="ECO:0000313" key="2">
    <source>
        <dbReference type="EMBL" id="MFC0709997.1"/>
    </source>
</evidence>
<dbReference type="Gene3D" id="3.40.190.150">
    <property type="entry name" value="Bordetella uptake gene, domain 1"/>
    <property type="match status" value="1"/>
</dbReference>